<dbReference type="AlphaFoldDB" id="A0A3A9ZAZ7"/>
<sequence>MTQAGLRLWPRIVRHGEEVRRAARRRDWPEVRRQILAAPQEDWAMPLSGLRGVADVRPWLAGLIATEPEPALALLASGSCHIVWAWDAYTAAAKAAGRDIDHRRCPEFQERLRIAEAHLHEAIEREPTWAEPWHQLLFTARGLHVGPDAARERFETAVRLVPGHLGAHAQYLQQLTPKWGGSEEAAHHFAHAVTAGAPPGSPLGVLIAQAHLESMVARKGGALAYLRRPAVRRDLHEAAERSVRHPAYRRTAGWIWQHNVFAMAFALAGEREAARDMFRLLGGRISASPWSYLNAGPVRGYRQWRHRCGVWL</sequence>
<evidence type="ECO:0008006" key="3">
    <source>
        <dbReference type="Google" id="ProtNLM"/>
    </source>
</evidence>
<name>A0A3A9ZAZ7_9ACTN</name>
<dbReference type="RefSeq" id="WP_120676926.1">
    <property type="nucleotide sequence ID" value="NZ_RBAL01000003.1"/>
</dbReference>
<dbReference type="EMBL" id="RBAL01000003">
    <property type="protein sequence ID" value="RKN44984.1"/>
    <property type="molecule type" value="Genomic_DNA"/>
</dbReference>
<evidence type="ECO:0000313" key="2">
    <source>
        <dbReference type="Proteomes" id="UP000272474"/>
    </source>
</evidence>
<gene>
    <name evidence="1" type="ORF">D7294_07745</name>
</gene>
<proteinExistence type="predicted"/>
<keyword evidence="2" id="KW-1185">Reference proteome</keyword>
<comment type="caution">
    <text evidence="1">The sequence shown here is derived from an EMBL/GenBank/DDBJ whole genome shotgun (WGS) entry which is preliminary data.</text>
</comment>
<dbReference type="Gene3D" id="1.25.40.10">
    <property type="entry name" value="Tetratricopeptide repeat domain"/>
    <property type="match status" value="1"/>
</dbReference>
<protein>
    <recommendedName>
        <fullName evidence="3">DUF4034 domain-containing protein</fullName>
    </recommendedName>
</protein>
<dbReference type="InterPro" id="IPR011990">
    <property type="entry name" value="TPR-like_helical_dom_sf"/>
</dbReference>
<accession>A0A3A9ZAZ7</accession>
<evidence type="ECO:0000313" key="1">
    <source>
        <dbReference type="EMBL" id="RKN44984.1"/>
    </source>
</evidence>
<dbReference type="OrthoDB" id="7171245at2"/>
<dbReference type="Proteomes" id="UP000272474">
    <property type="component" value="Unassembled WGS sequence"/>
</dbReference>
<reference evidence="1 2" key="1">
    <citation type="journal article" date="2014" name="Int. J. Syst. Evol. Microbiol.">
        <title>Streptomyces hoynatensis sp. nov., isolated from deep marine sediment.</title>
        <authorList>
            <person name="Veyisoglu A."/>
            <person name="Sahin N."/>
        </authorList>
    </citation>
    <scope>NUCLEOTIDE SEQUENCE [LARGE SCALE GENOMIC DNA]</scope>
    <source>
        <strain evidence="1 2">KCTC 29097</strain>
    </source>
</reference>
<organism evidence="1 2">
    <name type="scientific">Streptomyces hoynatensis</name>
    <dbReference type="NCBI Taxonomy" id="1141874"/>
    <lineage>
        <taxon>Bacteria</taxon>
        <taxon>Bacillati</taxon>
        <taxon>Actinomycetota</taxon>
        <taxon>Actinomycetes</taxon>
        <taxon>Kitasatosporales</taxon>
        <taxon>Streptomycetaceae</taxon>
        <taxon>Streptomyces</taxon>
    </lineage>
</organism>